<dbReference type="GO" id="GO:0003677">
    <property type="term" value="F:DNA binding"/>
    <property type="evidence" value="ECO:0007669"/>
    <property type="project" value="UniProtKB-KW"/>
</dbReference>
<dbReference type="PANTHER" id="PTHR39550">
    <property type="entry name" value="SLL0658 PROTEIN"/>
    <property type="match status" value="1"/>
</dbReference>
<keyword evidence="1" id="KW-0238">DNA-binding</keyword>
<evidence type="ECO:0000313" key="2">
    <source>
        <dbReference type="Proteomes" id="UP000236434"/>
    </source>
</evidence>
<dbReference type="PANTHER" id="PTHR39550:SF1">
    <property type="entry name" value="SLL0658 PROTEIN"/>
    <property type="match status" value="1"/>
</dbReference>
<dbReference type="Proteomes" id="UP000236434">
    <property type="component" value="Unassembled WGS sequence"/>
</dbReference>
<protein>
    <submittedName>
        <fullName evidence="1">DNA-binding protein</fullName>
    </submittedName>
</protein>
<dbReference type="AlphaFoldDB" id="A0A2K1P047"/>
<sequence length="149" mass="17026">MPNYISDTSCLIVLDNIDMLFILKELYGNIFITQEVLKEFEKPIPEWIKVREVNDKKYLKLLSTFIDLGEASSIALALEKEDVILILDDLKARKLANKLNLQITGTLGVIISAKNKNIISSLEEVLNKLKKAGFRISKELENEILKYEN</sequence>
<name>A0A2K1P047_9BACT</name>
<dbReference type="EMBL" id="AZRL01000016">
    <property type="protein sequence ID" value="PNR96152.1"/>
    <property type="molecule type" value="Genomic_DNA"/>
</dbReference>
<dbReference type="OrthoDB" id="49044at2"/>
<organism evidence="1 2">
    <name type="scientific">Petrotoga olearia DSM 13574</name>
    <dbReference type="NCBI Taxonomy" id="1122955"/>
    <lineage>
        <taxon>Bacteria</taxon>
        <taxon>Thermotogati</taxon>
        <taxon>Thermotogota</taxon>
        <taxon>Thermotogae</taxon>
        <taxon>Petrotogales</taxon>
        <taxon>Petrotogaceae</taxon>
        <taxon>Petrotoga</taxon>
    </lineage>
</organism>
<dbReference type="RefSeq" id="WP_103067224.1">
    <property type="nucleotide sequence ID" value="NZ_AZRL01000016.1"/>
</dbReference>
<evidence type="ECO:0000313" key="1">
    <source>
        <dbReference type="EMBL" id="PNR96152.1"/>
    </source>
</evidence>
<proteinExistence type="predicted"/>
<comment type="caution">
    <text evidence="1">The sequence shown here is derived from an EMBL/GenBank/DDBJ whole genome shotgun (WGS) entry which is preliminary data.</text>
</comment>
<reference evidence="1 2" key="1">
    <citation type="submission" date="2013-12" db="EMBL/GenBank/DDBJ databases">
        <title>Comparative genomics of Petrotoga isolates.</title>
        <authorList>
            <person name="Nesbo C.L."/>
            <person name="Charchuk R."/>
            <person name="Chow K."/>
        </authorList>
    </citation>
    <scope>NUCLEOTIDE SEQUENCE [LARGE SCALE GENOMIC DNA]</scope>
    <source>
        <strain evidence="1 2">DSM 13574</strain>
    </source>
</reference>
<dbReference type="InterPro" id="IPR021799">
    <property type="entry name" value="PIN-like_prokaryotic"/>
</dbReference>
<gene>
    <name evidence="1" type="ORF">X929_06695</name>
</gene>
<dbReference type="Pfam" id="PF11848">
    <property type="entry name" value="DUF3368"/>
    <property type="match status" value="1"/>
</dbReference>
<accession>A0A2K1P047</accession>